<sequence>MIEFDYELLVETCYAAALSLELWPELLAKVAFCLGARGAAVVPQDERRATDCLASESLAEANAAYASVWWELDPWNLRSRSLTIRPGAVVRDSDLISPEDRLSLPFFQDFCRPHRMGDFAACFFVDPHDGRSYTISAFKDDRAGLHTAEDIERLRAMTPHVARAFTLSGVLSDARDHAAGLAAGLEGLRFGTIVLDASGRARDINSNAHGFLGTYLRLDGDRRLHALSSRDRSRFARLLASALPGGIGPGDTGMLLRPLADGRPLLVEAVPLRFVDVALSLVGSRRGGALILLHDIFAPIRPDIVELLVQLGLSAAEARLAQLVGRGLSPRAAASSLQIAESTVRVHLRSCFAKLGIARQSELAILVTRLDSLAGLPRIR</sequence>
<dbReference type="Proteomes" id="UP001156856">
    <property type="component" value="Unassembled WGS sequence"/>
</dbReference>
<dbReference type="InterPro" id="IPR036388">
    <property type="entry name" value="WH-like_DNA-bd_sf"/>
</dbReference>
<dbReference type="SUPFAM" id="SSF46894">
    <property type="entry name" value="C-terminal effector domain of the bipartite response regulators"/>
    <property type="match status" value="1"/>
</dbReference>
<proteinExistence type="predicted"/>
<organism evidence="2 4">
    <name type="scientific">Methylobacterium oxalidis</name>
    <dbReference type="NCBI Taxonomy" id="944322"/>
    <lineage>
        <taxon>Bacteria</taxon>
        <taxon>Pseudomonadati</taxon>
        <taxon>Pseudomonadota</taxon>
        <taxon>Alphaproteobacteria</taxon>
        <taxon>Hyphomicrobiales</taxon>
        <taxon>Methylobacteriaceae</taxon>
        <taxon>Methylobacterium</taxon>
    </lineage>
</organism>
<dbReference type="InterPro" id="IPR016032">
    <property type="entry name" value="Sig_transdc_resp-reg_C-effctor"/>
</dbReference>
<dbReference type="PRINTS" id="PR00038">
    <property type="entry name" value="HTHLUXR"/>
</dbReference>
<reference evidence="3" key="1">
    <citation type="journal article" date="2014" name="Int. J. Syst. Evol. Microbiol.">
        <title>Complete genome of a new Firmicutes species belonging to the dominant human colonic microbiota ('Ruminococcus bicirculans') reveals two chromosomes and a selective capacity to utilize plant glucans.</title>
        <authorList>
            <consortium name="NISC Comparative Sequencing Program"/>
            <person name="Wegmann U."/>
            <person name="Louis P."/>
            <person name="Goesmann A."/>
            <person name="Henrissat B."/>
            <person name="Duncan S.H."/>
            <person name="Flint H.J."/>
        </authorList>
    </citation>
    <scope>NUCLEOTIDE SEQUENCE</scope>
    <source>
        <strain evidence="3">NBRC 107715</strain>
    </source>
</reference>
<reference evidence="5" key="2">
    <citation type="journal article" date="2019" name="Int. J. Syst. Evol. Microbiol.">
        <title>The Global Catalogue of Microorganisms (GCM) 10K type strain sequencing project: providing services to taxonomists for standard genome sequencing and annotation.</title>
        <authorList>
            <consortium name="The Broad Institute Genomics Platform"/>
            <consortium name="The Broad Institute Genome Sequencing Center for Infectious Disease"/>
            <person name="Wu L."/>
            <person name="Ma J."/>
        </authorList>
    </citation>
    <scope>NUCLEOTIDE SEQUENCE [LARGE SCALE GENOMIC DNA]</scope>
    <source>
        <strain evidence="5">NBRC 107715</strain>
    </source>
</reference>
<evidence type="ECO:0000313" key="2">
    <source>
        <dbReference type="EMBL" id="GEP02151.1"/>
    </source>
</evidence>
<reference evidence="2 4" key="3">
    <citation type="submission" date="2019-07" db="EMBL/GenBank/DDBJ databases">
        <title>Whole genome shotgun sequence of Methylobacterium oxalidis NBRC 107715.</title>
        <authorList>
            <person name="Hosoyama A."/>
            <person name="Uohara A."/>
            <person name="Ohji S."/>
            <person name="Ichikawa N."/>
        </authorList>
    </citation>
    <scope>NUCLEOTIDE SEQUENCE [LARGE SCALE GENOMIC DNA]</scope>
    <source>
        <strain evidence="2 4">NBRC 107715</strain>
    </source>
</reference>
<evidence type="ECO:0000313" key="3">
    <source>
        <dbReference type="EMBL" id="GLS62096.1"/>
    </source>
</evidence>
<protein>
    <recommendedName>
        <fullName evidence="1">HTH luxR-type domain-containing protein</fullName>
    </recommendedName>
</protein>
<reference evidence="3" key="4">
    <citation type="submission" date="2023-01" db="EMBL/GenBank/DDBJ databases">
        <title>Draft genome sequence of Methylobacterium oxalidis strain NBRC 107715.</title>
        <authorList>
            <person name="Sun Q."/>
            <person name="Mori K."/>
        </authorList>
    </citation>
    <scope>NUCLEOTIDE SEQUENCE</scope>
    <source>
        <strain evidence="3">NBRC 107715</strain>
    </source>
</reference>
<evidence type="ECO:0000313" key="4">
    <source>
        <dbReference type="Proteomes" id="UP000321960"/>
    </source>
</evidence>
<gene>
    <name evidence="3" type="ORF">GCM10007888_04770</name>
    <name evidence="2" type="ORF">MOX02_01890</name>
</gene>
<name>A0A512IWQ0_9HYPH</name>
<evidence type="ECO:0000313" key="5">
    <source>
        <dbReference type="Proteomes" id="UP001156856"/>
    </source>
</evidence>
<dbReference type="Proteomes" id="UP000321960">
    <property type="component" value="Unassembled WGS sequence"/>
</dbReference>
<feature type="domain" description="HTH luxR-type" evidence="1">
    <location>
        <begin position="310"/>
        <end position="367"/>
    </location>
</feature>
<dbReference type="Pfam" id="PF00196">
    <property type="entry name" value="GerE"/>
    <property type="match status" value="1"/>
</dbReference>
<dbReference type="AlphaFoldDB" id="A0A512IWQ0"/>
<dbReference type="GO" id="GO:0003677">
    <property type="term" value="F:DNA binding"/>
    <property type="evidence" value="ECO:0007669"/>
    <property type="project" value="InterPro"/>
</dbReference>
<dbReference type="EMBL" id="BSPK01000004">
    <property type="protein sequence ID" value="GLS62096.1"/>
    <property type="molecule type" value="Genomic_DNA"/>
</dbReference>
<dbReference type="Gene3D" id="1.10.10.10">
    <property type="entry name" value="Winged helix-like DNA-binding domain superfamily/Winged helix DNA-binding domain"/>
    <property type="match status" value="1"/>
</dbReference>
<evidence type="ECO:0000259" key="1">
    <source>
        <dbReference type="SMART" id="SM00421"/>
    </source>
</evidence>
<dbReference type="InterPro" id="IPR000792">
    <property type="entry name" value="Tscrpt_reg_LuxR_C"/>
</dbReference>
<keyword evidence="5" id="KW-1185">Reference proteome</keyword>
<comment type="caution">
    <text evidence="2">The sequence shown here is derived from an EMBL/GenBank/DDBJ whole genome shotgun (WGS) entry which is preliminary data.</text>
</comment>
<accession>A0A512IWQ0</accession>
<dbReference type="EMBL" id="BJZU01000003">
    <property type="protein sequence ID" value="GEP02151.1"/>
    <property type="molecule type" value="Genomic_DNA"/>
</dbReference>
<dbReference type="SMART" id="SM00421">
    <property type="entry name" value="HTH_LUXR"/>
    <property type="match status" value="1"/>
</dbReference>
<dbReference type="GO" id="GO:0006355">
    <property type="term" value="P:regulation of DNA-templated transcription"/>
    <property type="evidence" value="ECO:0007669"/>
    <property type="project" value="InterPro"/>
</dbReference>